<name>A0AAW2Z335_9EUKA</name>
<organism evidence="1 2">
    <name type="scientific">Acrasis kona</name>
    <dbReference type="NCBI Taxonomy" id="1008807"/>
    <lineage>
        <taxon>Eukaryota</taxon>
        <taxon>Discoba</taxon>
        <taxon>Heterolobosea</taxon>
        <taxon>Tetramitia</taxon>
        <taxon>Eutetramitia</taxon>
        <taxon>Acrasidae</taxon>
        <taxon>Acrasis</taxon>
    </lineage>
</organism>
<accession>A0AAW2Z335</accession>
<keyword evidence="2" id="KW-1185">Reference proteome</keyword>
<reference evidence="1 2" key="1">
    <citation type="submission" date="2024-03" db="EMBL/GenBank/DDBJ databases">
        <title>The Acrasis kona genome and developmental transcriptomes reveal deep origins of eukaryotic multicellular pathways.</title>
        <authorList>
            <person name="Sheikh S."/>
            <person name="Fu C.-J."/>
            <person name="Brown M.W."/>
            <person name="Baldauf S.L."/>
        </authorList>
    </citation>
    <scope>NUCLEOTIDE SEQUENCE [LARGE SCALE GENOMIC DNA]</scope>
    <source>
        <strain evidence="1 2">ATCC MYA-3509</strain>
    </source>
</reference>
<dbReference type="AlphaFoldDB" id="A0AAW2Z335"/>
<evidence type="ECO:0000313" key="2">
    <source>
        <dbReference type="Proteomes" id="UP001431209"/>
    </source>
</evidence>
<dbReference type="Proteomes" id="UP001431209">
    <property type="component" value="Unassembled WGS sequence"/>
</dbReference>
<evidence type="ECO:0000313" key="1">
    <source>
        <dbReference type="EMBL" id="KAL0483875.1"/>
    </source>
</evidence>
<protein>
    <submittedName>
        <fullName evidence="1">Uncharacterized protein</fullName>
    </submittedName>
</protein>
<gene>
    <name evidence="1" type="ORF">AKO1_004566</name>
</gene>
<dbReference type="EMBL" id="JAOPGA020000998">
    <property type="protein sequence ID" value="KAL0483875.1"/>
    <property type="molecule type" value="Genomic_DNA"/>
</dbReference>
<sequence length="285" mass="33026">MGNVQNGELNDKSIYESADEEVLPVDKRTSMLRSCTFRGYGSDNTKCENNRLTLEYDDGGTVSDGGGRRLSLHKLDQDNDTVSSLCLRYDIPKHALIDLNTTLLKDDEQMFHVESVYVPVDQTNCNHIKLSHVGYKEMFSQVNISDWEKRKKIHREERDHPILHEEQLTPEGEYLPSYEDEYVLCNEDGLTIKNYYWPKGEHRSIKYENITNVQGTKINTLKGTFTIGGDVFVERFCYPHPEVTIGFMIYESSKKIGTFVIAWDANLFKQTLLRRMLYKHAHVKK</sequence>
<proteinExistence type="predicted"/>
<comment type="caution">
    <text evidence="1">The sequence shown here is derived from an EMBL/GenBank/DDBJ whole genome shotgun (WGS) entry which is preliminary data.</text>
</comment>